<evidence type="ECO:0008006" key="3">
    <source>
        <dbReference type="Google" id="ProtNLM"/>
    </source>
</evidence>
<dbReference type="PROSITE" id="PS51257">
    <property type="entry name" value="PROKAR_LIPOPROTEIN"/>
    <property type="match status" value="1"/>
</dbReference>
<name>A0A5J4IQB7_9FLAO</name>
<reference evidence="1 2" key="1">
    <citation type="submission" date="2019-08" db="EMBL/GenBank/DDBJ databases">
        <title>Draft genome sequence of Ulvibacter marinus type strain NBRC 109484.</title>
        <authorList>
            <person name="Kawano K."/>
            <person name="Ushijima N."/>
            <person name="Kihara M."/>
            <person name="Itoh H."/>
        </authorList>
    </citation>
    <scope>NUCLEOTIDE SEQUENCE [LARGE SCALE GENOMIC DNA]</scope>
    <source>
        <strain evidence="1 2">NBRC 109484</strain>
    </source>
</reference>
<evidence type="ECO:0000313" key="1">
    <source>
        <dbReference type="EMBL" id="GER59949.1"/>
    </source>
</evidence>
<organism evidence="1 2">
    <name type="scientific">Patiriisocius marinus</name>
    <dbReference type="NCBI Taxonomy" id="1397112"/>
    <lineage>
        <taxon>Bacteria</taxon>
        <taxon>Pseudomonadati</taxon>
        <taxon>Bacteroidota</taxon>
        <taxon>Flavobacteriia</taxon>
        <taxon>Flavobacteriales</taxon>
        <taxon>Flavobacteriaceae</taxon>
        <taxon>Patiriisocius</taxon>
    </lineage>
</organism>
<dbReference type="AlphaFoldDB" id="A0A5J4IQB7"/>
<proteinExistence type="predicted"/>
<accession>A0A5J4IQB7</accession>
<keyword evidence="2" id="KW-1185">Reference proteome</keyword>
<protein>
    <recommendedName>
        <fullName evidence="3">Lipoprotein</fullName>
    </recommendedName>
</protein>
<gene>
    <name evidence="1" type="ORF">ULMA_20570</name>
</gene>
<sequence>MKFKHLFIVILFTGCATLKQPKEKEVEKLITKVLNDLAESNEFKGVDVFKFVENEFTKGLHGSSLAINDEYILDNSSRFFSNLKHCPLDFEKEMNFIEFKQYYLEQKKNNPNSLANVKKNRTRKKEESRLENYLQISKPFISPKKNFAIILVASSKFGGEIKAYKKVDKIWVEQCKFSAFMH</sequence>
<evidence type="ECO:0000313" key="2">
    <source>
        <dbReference type="Proteomes" id="UP000326509"/>
    </source>
</evidence>
<dbReference type="EMBL" id="BKCG01000005">
    <property type="protein sequence ID" value="GER59949.1"/>
    <property type="molecule type" value="Genomic_DNA"/>
</dbReference>
<dbReference type="RefSeq" id="WP_151674410.1">
    <property type="nucleotide sequence ID" value="NZ_BKCG01000005.1"/>
</dbReference>
<dbReference type="Proteomes" id="UP000326509">
    <property type="component" value="Unassembled WGS sequence"/>
</dbReference>
<comment type="caution">
    <text evidence="1">The sequence shown here is derived from an EMBL/GenBank/DDBJ whole genome shotgun (WGS) entry which is preliminary data.</text>
</comment>